<feature type="compositionally biased region" description="Acidic residues" evidence="2">
    <location>
        <begin position="220"/>
        <end position="239"/>
    </location>
</feature>
<feature type="region of interest" description="Disordered" evidence="2">
    <location>
        <begin position="744"/>
        <end position="797"/>
    </location>
</feature>
<evidence type="ECO:0000313" key="4">
    <source>
        <dbReference type="EMBL" id="GAT48919.1"/>
    </source>
</evidence>
<evidence type="ECO:0000256" key="2">
    <source>
        <dbReference type="SAM" id="MobiDB-lite"/>
    </source>
</evidence>
<dbReference type="PANTHER" id="PTHR19303">
    <property type="entry name" value="TRANSPOSON"/>
    <property type="match status" value="1"/>
</dbReference>
<dbReference type="Proteomes" id="UP000815677">
    <property type="component" value="Unassembled WGS sequence"/>
</dbReference>
<evidence type="ECO:0000313" key="5">
    <source>
        <dbReference type="Proteomes" id="UP000815677"/>
    </source>
</evidence>
<feature type="compositionally biased region" description="Basic and acidic residues" evidence="2">
    <location>
        <begin position="522"/>
        <end position="532"/>
    </location>
</feature>
<feature type="region of interest" description="Disordered" evidence="2">
    <location>
        <begin position="522"/>
        <end position="546"/>
    </location>
</feature>
<feature type="domain" description="HTH CENPB-type" evidence="3">
    <location>
        <begin position="96"/>
        <end position="170"/>
    </location>
</feature>
<reference evidence="4" key="1">
    <citation type="submission" date="2014-09" db="EMBL/GenBank/DDBJ databases">
        <title>Genome sequence of the luminous mushroom Mycena chlorophos for searching fungal bioluminescence genes.</title>
        <authorList>
            <person name="Tanaka Y."/>
            <person name="Kasuga D."/>
            <person name="Oba Y."/>
            <person name="Hase S."/>
            <person name="Sato K."/>
            <person name="Oba Y."/>
            <person name="Sakakibara Y."/>
        </authorList>
    </citation>
    <scope>NUCLEOTIDE SEQUENCE</scope>
</reference>
<dbReference type="PANTHER" id="PTHR19303:SF74">
    <property type="entry name" value="POGO TRANSPOSABLE ELEMENT WITH KRAB DOMAIN"/>
    <property type="match status" value="1"/>
</dbReference>
<dbReference type="InterPro" id="IPR050863">
    <property type="entry name" value="CenT-Element_Derived"/>
</dbReference>
<dbReference type="EMBL" id="DF845054">
    <property type="protein sequence ID" value="GAT48919.1"/>
    <property type="molecule type" value="Genomic_DNA"/>
</dbReference>
<name>A0ABQ0LCQ4_MYCCL</name>
<keyword evidence="5" id="KW-1185">Reference proteome</keyword>
<gene>
    <name evidence="4" type="ORF">MCHLO_06287</name>
</gene>
<organism evidence="4 5">
    <name type="scientific">Mycena chlorophos</name>
    <name type="common">Agaric fungus</name>
    <name type="synonym">Agaricus chlorophos</name>
    <dbReference type="NCBI Taxonomy" id="658473"/>
    <lineage>
        <taxon>Eukaryota</taxon>
        <taxon>Fungi</taxon>
        <taxon>Dikarya</taxon>
        <taxon>Basidiomycota</taxon>
        <taxon>Agaricomycotina</taxon>
        <taxon>Agaricomycetes</taxon>
        <taxon>Agaricomycetidae</taxon>
        <taxon>Agaricales</taxon>
        <taxon>Marasmiineae</taxon>
        <taxon>Mycenaceae</taxon>
        <taxon>Mycena</taxon>
    </lineage>
</organism>
<evidence type="ECO:0000256" key="1">
    <source>
        <dbReference type="ARBA" id="ARBA00023125"/>
    </source>
</evidence>
<feature type="compositionally biased region" description="Low complexity" evidence="2">
    <location>
        <begin position="781"/>
        <end position="797"/>
    </location>
</feature>
<keyword evidence="1" id="KW-0238">DNA-binding</keyword>
<proteinExistence type="predicted"/>
<evidence type="ECO:0000259" key="3">
    <source>
        <dbReference type="PROSITE" id="PS51253"/>
    </source>
</evidence>
<protein>
    <recommendedName>
        <fullName evidence="3">HTH CENPB-type domain-containing protein</fullName>
    </recommendedName>
</protein>
<dbReference type="InterPro" id="IPR006600">
    <property type="entry name" value="HTH_CenpB_DNA-bd_dom"/>
</dbReference>
<feature type="region of interest" description="Disordered" evidence="2">
    <location>
        <begin position="217"/>
        <end position="246"/>
    </location>
</feature>
<sequence>MVGRAKSATKKLQLRRQSLDWMERTVNKYRARKEFEALGGLKPGERTVGARRICQDVEAEFAARFAKQIKRKTIQPIHLPYNTMLRHYNGSAPKSKSNASRGWLTLEEIEIVIGYLLEFGRRGFPLTHQRLKEIVDAICRARLGDSFPAAGVGKNWTQRFVEKYSDRLKTFWATDREQKRGQAANPTTHKLWYDLLEDVLLGKRDFEFDLPVVRPARDPEDLEDDAGFSDVDEEEEGEKEDGRSRNHVLIFYDDEEPQAPPSPPTHTPIRPENIYGADESGFMAAGNTGQRVIGAAGKQMQHQTSDGGRENTTVLVTVQATGHAKRSIVIFKGSTFRMGDGQSIGMPKKGWTNSEIGLAYIKDFHEQTKDEAEGRTRVLLVDGHNSHYGLAFLRFVRAHRIHILCYPSHTTHIYQGLDVVIFGPLKHYWTEEKTKFIIHSGCALRKEHFLQMYAPAQRRACTVENIKMAFKKTSVWPFNRNAVTPDMLATSLETSSRGNLPVAPSTPVRALSTLIHDIHHDPRAAKRRRVDDSPVGGRAESDFSSSDGPDYFDKAFDALRNSSASFIISSSPITSAANPPGFVPRLISPQKSRKRHYDSLLGVPPSTVLEEQLQEALGNLMGRYNTMKSDLIAMQSSLVLNAAYCDRIRGQLAARESAQSKKRATRLVGDGLPHLLTAAEFVERVTAFEEAAKVKAAATAARKATAAEKKAMRDEWKELDDVRKAWNEEIRAEVQEEVAAWQAEKEQLNGKRPGWKKPITKGKLFPPLPKPWQIPTEKETASNTDGDSNSNGSDADD</sequence>
<dbReference type="InterPro" id="IPR004875">
    <property type="entry name" value="DDE_SF_endonuclease_dom"/>
</dbReference>
<accession>A0ABQ0LCQ4</accession>
<dbReference type="Pfam" id="PF03184">
    <property type="entry name" value="DDE_1"/>
    <property type="match status" value="1"/>
</dbReference>
<dbReference type="PROSITE" id="PS51253">
    <property type="entry name" value="HTH_CENPB"/>
    <property type="match status" value="1"/>
</dbReference>